<dbReference type="InterPro" id="IPR003675">
    <property type="entry name" value="Rce1/LyrA-like_dom"/>
</dbReference>
<sequence length="469" mass="49394">MRHPGLRWLTAGLVATALLSALPYVAAAVVRAAIESQSAAERASYATGGSPWSWHFRRPDDVVAGRAFGSGTLETSPGGLTLRADRAGTAEVGLPLPRPVDLTRLGTLEWHASASAPGQYGVAARESLDGPLLQASLGTLPPAGLPRAIDLRALAWTDTGGRRVGPPARAAMLRLQATLPPGATLVLDSAALLPGHGVLAPRTAGLPAGLSAEELLAWRDRQRDKDPLLTFGTASAPERAPPWGAWLAPAIYMLMLGASAARKRRRGGWRATPMSDLLDAGLVLVGPLWFIAGMGLGTSPSSSGVTMFATGVVYALLLALGRNLPGWRGLGDWRHAGWPLLAIPTALALVHVFGHTLQWPPAGRIAIYLGWAIFQQWLVLAVAGALLARALPRPAAVLLTALAFALLHTPNGLLMQLCFVAELGWAWWYFRRRALLPVAIAHAASAVVLQAGLAGGMLRSLEVSARFLQ</sequence>
<dbReference type="Proteomes" id="UP001429601">
    <property type="component" value="Unassembled WGS sequence"/>
</dbReference>
<dbReference type="RefSeq" id="WP_167129523.1">
    <property type="nucleotide sequence ID" value="NZ_JAAQQR010000012.1"/>
</dbReference>
<evidence type="ECO:0000313" key="4">
    <source>
        <dbReference type="Proteomes" id="UP001429601"/>
    </source>
</evidence>
<feature type="transmembrane region" description="Helical" evidence="1">
    <location>
        <begin position="273"/>
        <end position="292"/>
    </location>
</feature>
<feature type="transmembrane region" description="Helical" evidence="1">
    <location>
        <begin position="304"/>
        <end position="324"/>
    </location>
</feature>
<organism evidence="3 4">
    <name type="scientific">Luteibacter jiangsuensis</name>
    <dbReference type="NCBI Taxonomy" id="637577"/>
    <lineage>
        <taxon>Bacteria</taxon>
        <taxon>Pseudomonadati</taxon>
        <taxon>Pseudomonadota</taxon>
        <taxon>Gammaproteobacteria</taxon>
        <taxon>Lysobacterales</taxon>
        <taxon>Rhodanobacteraceae</taxon>
        <taxon>Luteibacter</taxon>
    </lineage>
</organism>
<reference evidence="3 4" key="1">
    <citation type="journal article" date="2011" name="Curr. Microbiol.">
        <title>Luteibacter jiangsuensis sp. nov.: a methamidophos-degrading bacterium isolated from a methamidophos-manufacturing factory.</title>
        <authorList>
            <person name="Wang L."/>
            <person name="Wang G.L."/>
            <person name="Li S.P."/>
            <person name="Jiang J.D."/>
        </authorList>
    </citation>
    <scope>NUCLEOTIDE SEQUENCE [LARGE SCALE GENOMIC DNA]</scope>
    <source>
        <strain evidence="3 4">CGMCC 1.10133</strain>
    </source>
</reference>
<feature type="transmembrane region" description="Helical" evidence="1">
    <location>
        <begin position="336"/>
        <end position="353"/>
    </location>
</feature>
<evidence type="ECO:0000259" key="2">
    <source>
        <dbReference type="Pfam" id="PF02517"/>
    </source>
</evidence>
<feature type="transmembrane region" description="Helical" evidence="1">
    <location>
        <begin position="243"/>
        <end position="261"/>
    </location>
</feature>
<comment type="caution">
    <text evidence="3">The sequence shown here is derived from an EMBL/GenBank/DDBJ whole genome shotgun (WGS) entry which is preliminary data.</text>
</comment>
<gene>
    <name evidence="3" type="ORF">HBF26_18350</name>
</gene>
<evidence type="ECO:0000256" key="1">
    <source>
        <dbReference type="SAM" id="Phobius"/>
    </source>
</evidence>
<keyword evidence="4" id="KW-1185">Reference proteome</keyword>
<accession>A0ABX0QAT1</accession>
<evidence type="ECO:0000313" key="3">
    <source>
        <dbReference type="EMBL" id="NID06854.1"/>
    </source>
</evidence>
<name>A0ABX0QAT1_9GAMM</name>
<feature type="transmembrane region" description="Helical" evidence="1">
    <location>
        <begin position="434"/>
        <end position="458"/>
    </location>
</feature>
<feature type="domain" description="CAAX prenyl protease 2/Lysostaphin resistance protein A-like" evidence="2">
    <location>
        <begin position="387"/>
        <end position="445"/>
    </location>
</feature>
<dbReference type="EMBL" id="JAAQQR010000012">
    <property type="protein sequence ID" value="NID06854.1"/>
    <property type="molecule type" value="Genomic_DNA"/>
</dbReference>
<keyword evidence="1" id="KW-0472">Membrane</keyword>
<proteinExistence type="predicted"/>
<feature type="transmembrane region" description="Helical" evidence="1">
    <location>
        <begin position="365"/>
        <end position="388"/>
    </location>
</feature>
<keyword evidence="1" id="KW-0812">Transmembrane</keyword>
<feature type="transmembrane region" description="Helical" evidence="1">
    <location>
        <begin position="395"/>
        <end position="428"/>
    </location>
</feature>
<protein>
    <recommendedName>
        <fullName evidence="2">CAAX prenyl protease 2/Lysostaphin resistance protein A-like domain-containing protein</fullName>
    </recommendedName>
</protein>
<keyword evidence="1" id="KW-1133">Transmembrane helix</keyword>
<dbReference type="Pfam" id="PF02517">
    <property type="entry name" value="Rce1-like"/>
    <property type="match status" value="1"/>
</dbReference>